<comment type="caution">
    <text evidence="3">The sequence shown here is derived from an EMBL/GenBank/DDBJ whole genome shotgun (WGS) entry which is preliminary data.</text>
</comment>
<keyword evidence="4" id="KW-1185">Reference proteome</keyword>
<dbReference type="PANTHER" id="PTHR33627">
    <property type="entry name" value="TRANSPOSASE"/>
    <property type="match status" value="1"/>
</dbReference>
<dbReference type="InterPro" id="IPR039365">
    <property type="entry name" value="IS701-like"/>
</dbReference>
<evidence type="ECO:0000259" key="2">
    <source>
        <dbReference type="Pfam" id="PF13546"/>
    </source>
</evidence>
<protein>
    <submittedName>
        <fullName evidence="3">Transposase</fullName>
    </submittedName>
</protein>
<sequence length="375" mass="40548">MTLEQFSSTIFKSLRRIDQRKCAHAYLGGLLAAPGKKTLRRIAAAISRDPSAVQSLRQFVSLSPWNFDDVMEEITHWVAHRHPVTLWSIGRTVLPKRGDKSVGVHRRFDLHSGRTLNCQLGLGSFLHVGAAQIPVDWSLYVPRAWTQDPERRHDARIPDSEQYLPTWAHALRLVDRLSARLDSPSAVVLADMSNEADVGYLVRGLAMRRRDVVVAVPPQVAVLPAGEASPGPVSAGSLLRGQVLEGDGLAPPDGSPRASGPPSVLVHLPAGSPGHSLGPAYRLFASASDTGSTGRLWLTSLVHHSPAAVAATAARTSGTTAVLDALRQDFGLLDFAGRSFPGWYHHMALISAAYTFRDLHGAIAPAHRRPALRLP</sequence>
<dbReference type="Pfam" id="PF13546">
    <property type="entry name" value="DDE_5"/>
    <property type="match status" value="1"/>
</dbReference>
<accession>A0ABX1IPY7</accession>
<dbReference type="EMBL" id="JAAXMD010000298">
    <property type="protein sequence ID" value="NKQ27614.1"/>
    <property type="molecule type" value="Genomic_DNA"/>
</dbReference>
<gene>
    <name evidence="3" type="ORF">HF200_25180</name>
</gene>
<feature type="domain" description="Transposase IS701-like DDE" evidence="2">
    <location>
        <begin position="11"/>
        <end position="229"/>
    </location>
</feature>
<evidence type="ECO:0000313" key="4">
    <source>
        <dbReference type="Proteomes" id="UP000744032"/>
    </source>
</evidence>
<proteinExistence type="predicted"/>
<dbReference type="RefSeq" id="WP_168375470.1">
    <property type="nucleotide sequence ID" value="NZ_JAAXMD010000298.1"/>
</dbReference>
<evidence type="ECO:0000313" key="3">
    <source>
        <dbReference type="EMBL" id="NKQ27614.1"/>
    </source>
</evidence>
<organism evidence="3 4">
    <name type="scientific">Streptomyces galbus</name>
    <dbReference type="NCBI Taxonomy" id="33898"/>
    <lineage>
        <taxon>Bacteria</taxon>
        <taxon>Bacillati</taxon>
        <taxon>Actinomycetota</taxon>
        <taxon>Actinomycetes</taxon>
        <taxon>Kitasatosporales</taxon>
        <taxon>Streptomycetaceae</taxon>
        <taxon>Streptomyces</taxon>
    </lineage>
</organism>
<dbReference type="Proteomes" id="UP000744032">
    <property type="component" value="Unassembled WGS sequence"/>
</dbReference>
<feature type="region of interest" description="Disordered" evidence="1">
    <location>
        <begin position="244"/>
        <end position="264"/>
    </location>
</feature>
<reference evidence="3 4" key="1">
    <citation type="submission" date="2020-04" db="EMBL/GenBank/DDBJ databases">
        <title>Genome sequence of Streptomyces galbus strain I339.</title>
        <authorList>
            <person name="Silva E.A.N."/>
            <person name="Merces M."/>
            <person name="Castelo Branco A.P.O.T."/>
            <person name="Vasconcelos P.C."/>
            <person name="Costa N.P."/>
            <person name="Marinho G.C.S."/>
            <person name="Oliveira C.J.B."/>
            <person name="Araujo D."/>
            <person name="Rodrigues Junior V.S."/>
            <person name="Almeida R."/>
            <person name="Silva Filho U.R."/>
            <person name="Andrade A.S.A."/>
            <person name="Cibulski S.P."/>
        </authorList>
    </citation>
    <scope>NUCLEOTIDE SEQUENCE [LARGE SCALE GENOMIC DNA]</scope>
    <source>
        <strain evidence="3 4">I339</strain>
    </source>
</reference>
<dbReference type="InterPro" id="IPR038721">
    <property type="entry name" value="IS701-like_DDE_dom"/>
</dbReference>
<evidence type="ECO:0000256" key="1">
    <source>
        <dbReference type="SAM" id="MobiDB-lite"/>
    </source>
</evidence>
<dbReference type="PANTHER" id="PTHR33627:SF1">
    <property type="entry name" value="TRANSPOSASE"/>
    <property type="match status" value="1"/>
</dbReference>
<name>A0ABX1IPY7_STRGB</name>